<accession>A0ABT3CZ52</accession>
<dbReference type="PANTHER" id="PTHR18964:SF149">
    <property type="entry name" value="BIFUNCTIONAL UDP-N-ACETYLGLUCOSAMINE 2-EPIMERASE_N-ACETYLMANNOSAMINE KINASE"/>
    <property type="match status" value="1"/>
</dbReference>
<sequence length="294" mass="32070">MNQNPCVIGVDVGGSSINLSVVLNGQIQEKLSILTPANRPESEVIAAIIQGIESIMEGYTIEGIGMGVPGLVDEEKGIVYQVTNIPSWQEVHLVDQITNYFGIETYITNDANCYVLGEKYYGKGQQLENIVGITLGTGLGVGMVIHNKLHSGVLSCAGELAVVPYLNRNYEHFCSGQFFEKEFGVKGSELFEMARAGDVKAIEIYQQYGGHLGNLIKLVLHLLSPQGIYFGGSIQHAFPFFKESMFNVLSSFPYRRVLDSVEIAASGKENMALLGAAALFMMRKYDGLAELNKA</sequence>
<proteinExistence type="inferred from homology"/>
<reference evidence="2 3" key="1">
    <citation type="submission" date="2022-10" db="EMBL/GenBank/DDBJ databases">
        <title>Comparative genomics and taxonomic characterization of three novel marine species of genus Reichenbachiella exhibiting antioxidant and polysaccharide degradation activities.</title>
        <authorList>
            <person name="Muhammad N."/>
            <person name="Lee Y.-J."/>
            <person name="Ko J."/>
            <person name="Kim S.-G."/>
        </authorList>
    </citation>
    <scope>NUCLEOTIDE SEQUENCE [LARGE SCALE GENOMIC DNA]</scope>
    <source>
        <strain evidence="2 3">ABR2-5</strain>
    </source>
</reference>
<dbReference type="RefSeq" id="WP_264139663.1">
    <property type="nucleotide sequence ID" value="NZ_JAOYOD010000001.1"/>
</dbReference>
<dbReference type="Proteomes" id="UP001300692">
    <property type="component" value="Unassembled WGS sequence"/>
</dbReference>
<gene>
    <name evidence="2" type="ORF">N7U62_18970</name>
</gene>
<dbReference type="EMBL" id="JAOYOD010000001">
    <property type="protein sequence ID" value="MCV9388770.1"/>
    <property type="molecule type" value="Genomic_DNA"/>
</dbReference>
<evidence type="ECO:0000313" key="3">
    <source>
        <dbReference type="Proteomes" id="UP001300692"/>
    </source>
</evidence>
<comment type="caution">
    <text evidence="2">The sequence shown here is derived from an EMBL/GenBank/DDBJ whole genome shotgun (WGS) entry which is preliminary data.</text>
</comment>
<dbReference type="InterPro" id="IPR043129">
    <property type="entry name" value="ATPase_NBD"/>
</dbReference>
<dbReference type="PANTHER" id="PTHR18964">
    <property type="entry name" value="ROK (REPRESSOR, ORF, KINASE) FAMILY"/>
    <property type="match status" value="1"/>
</dbReference>
<name>A0ABT3CZ52_9BACT</name>
<evidence type="ECO:0000256" key="1">
    <source>
        <dbReference type="ARBA" id="ARBA00006479"/>
    </source>
</evidence>
<dbReference type="Gene3D" id="3.30.420.40">
    <property type="match status" value="2"/>
</dbReference>
<dbReference type="Pfam" id="PF00480">
    <property type="entry name" value="ROK"/>
    <property type="match status" value="1"/>
</dbReference>
<organism evidence="2 3">
    <name type="scientific">Reichenbachiella ulvae</name>
    <dbReference type="NCBI Taxonomy" id="2980104"/>
    <lineage>
        <taxon>Bacteria</taxon>
        <taxon>Pseudomonadati</taxon>
        <taxon>Bacteroidota</taxon>
        <taxon>Cytophagia</taxon>
        <taxon>Cytophagales</taxon>
        <taxon>Reichenbachiellaceae</taxon>
        <taxon>Reichenbachiella</taxon>
    </lineage>
</organism>
<comment type="similarity">
    <text evidence="1">Belongs to the ROK (NagC/XylR) family.</text>
</comment>
<dbReference type="SUPFAM" id="SSF53067">
    <property type="entry name" value="Actin-like ATPase domain"/>
    <property type="match status" value="1"/>
</dbReference>
<protein>
    <submittedName>
        <fullName evidence="2">ROK family protein</fullName>
    </submittedName>
</protein>
<dbReference type="InterPro" id="IPR000600">
    <property type="entry name" value="ROK"/>
</dbReference>
<evidence type="ECO:0000313" key="2">
    <source>
        <dbReference type="EMBL" id="MCV9388770.1"/>
    </source>
</evidence>
<keyword evidence="3" id="KW-1185">Reference proteome</keyword>